<gene>
    <name evidence="2" type="ORF">QE417_004083</name>
</gene>
<accession>A0ABU3GZG4</accession>
<dbReference type="InterPro" id="IPR011089">
    <property type="entry name" value="GmrSD_C"/>
</dbReference>
<comment type="caution">
    <text evidence="2">The sequence shown here is derived from an EMBL/GenBank/DDBJ whole genome shotgun (WGS) entry which is preliminary data.</text>
</comment>
<dbReference type="EMBL" id="JAVLVU010000001">
    <property type="protein sequence ID" value="MDT3405011.1"/>
    <property type="molecule type" value="Genomic_DNA"/>
</dbReference>
<organism evidence="2 3">
    <name type="scientific">Mucilaginibacter terrae</name>
    <dbReference type="NCBI Taxonomy" id="1955052"/>
    <lineage>
        <taxon>Bacteria</taxon>
        <taxon>Pseudomonadati</taxon>
        <taxon>Bacteroidota</taxon>
        <taxon>Sphingobacteriia</taxon>
        <taxon>Sphingobacteriales</taxon>
        <taxon>Sphingobacteriaceae</taxon>
        <taxon>Mucilaginibacter</taxon>
    </lineage>
</organism>
<proteinExistence type="predicted"/>
<name>A0ABU3GZG4_9SPHI</name>
<sequence length="341" mass="39668">MVKNYLTKNIKAKNSKVDLPKDKWGQIRDNIDSTTIDLDIDTFLLHVWLSKYDFTTTKTLFKKLKNTIKPGQAKSFLDDLLMDSEIYKSVFDTQLRKWNRNELPLKSSLDFLSSFKVTQQTPMVLSIMREFASGRLKFKYAKEGLEAIEHFHYIFTAITSQRSSGGIASMYSTFARELYNAKDDSEKLNAIRELKGRMREKLPTYDEFLASFRTLKFTNNYTRQKRILQYTLGKIDRHFNSSGVVINYEQMTLEHIAAQSISHKPANYDEYVGTIGNLIFIDQKTNNDLANRDFAEKIKTLIKSSVFVDDTLKSSLIWEQEQINQRTEDLAKLAFTKVFKI</sequence>
<protein>
    <recommendedName>
        <fullName evidence="1">GmrSD restriction endonucleases C-terminal domain-containing protein</fullName>
    </recommendedName>
</protein>
<reference evidence="3" key="1">
    <citation type="submission" date="2023-07" db="EMBL/GenBank/DDBJ databases">
        <title>Functional and genomic diversity of the sorghum phyllosphere microbiome.</title>
        <authorList>
            <person name="Shade A."/>
        </authorList>
    </citation>
    <scope>NUCLEOTIDE SEQUENCE [LARGE SCALE GENOMIC DNA]</scope>
    <source>
        <strain evidence="3">SORGH_AS_0422</strain>
    </source>
</reference>
<dbReference type="PANTHER" id="PTHR35149">
    <property type="entry name" value="SLL5132 PROTEIN"/>
    <property type="match status" value="1"/>
</dbReference>
<keyword evidence="3" id="KW-1185">Reference proteome</keyword>
<evidence type="ECO:0000313" key="2">
    <source>
        <dbReference type="EMBL" id="MDT3405011.1"/>
    </source>
</evidence>
<feature type="domain" description="GmrSD restriction endonucleases C-terminal" evidence="1">
    <location>
        <begin position="213"/>
        <end position="332"/>
    </location>
</feature>
<evidence type="ECO:0000259" key="1">
    <source>
        <dbReference type="Pfam" id="PF07510"/>
    </source>
</evidence>
<dbReference type="Pfam" id="PF07510">
    <property type="entry name" value="GmrSD_C"/>
    <property type="match status" value="1"/>
</dbReference>
<evidence type="ECO:0000313" key="3">
    <source>
        <dbReference type="Proteomes" id="UP001258315"/>
    </source>
</evidence>
<dbReference type="PANTHER" id="PTHR35149:SF1">
    <property type="entry name" value="DUF5655 DOMAIN-CONTAINING PROTEIN"/>
    <property type="match status" value="1"/>
</dbReference>
<dbReference type="Proteomes" id="UP001258315">
    <property type="component" value="Unassembled WGS sequence"/>
</dbReference>